<name>S8EHN1_FOMSC</name>
<dbReference type="GO" id="GO:0005524">
    <property type="term" value="F:ATP binding"/>
    <property type="evidence" value="ECO:0007669"/>
    <property type="project" value="InterPro"/>
</dbReference>
<keyword evidence="3" id="KW-1185">Reference proteome</keyword>
<dbReference type="HOGENOM" id="CLU_044121_2_1_1"/>
<dbReference type="Gene3D" id="1.10.510.10">
    <property type="entry name" value="Transferase(Phosphotransferase) domain 1"/>
    <property type="match status" value="1"/>
</dbReference>
<reference evidence="2 3" key="1">
    <citation type="journal article" date="2012" name="Science">
        <title>The Paleozoic origin of enzymatic lignin decomposition reconstructed from 31 fungal genomes.</title>
        <authorList>
            <person name="Floudas D."/>
            <person name="Binder M."/>
            <person name="Riley R."/>
            <person name="Barry K."/>
            <person name="Blanchette R.A."/>
            <person name="Henrissat B."/>
            <person name="Martinez A.T."/>
            <person name="Otillar R."/>
            <person name="Spatafora J.W."/>
            <person name="Yadav J.S."/>
            <person name="Aerts A."/>
            <person name="Benoit I."/>
            <person name="Boyd A."/>
            <person name="Carlson A."/>
            <person name="Copeland A."/>
            <person name="Coutinho P.M."/>
            <person name="de Vries R.P."/>
            <person name="Ferreira P."/>
            <person name="Findley K."/>
            <person name="Foster B."/>
            <person name="Gaskell J."/>
            <person name="Glotzer D."/>
            <person name="Gorecki P."/>
            <person name="Heitman J."/>
            <person name="Hesse C."/>
            <person name="Hori C."/>
            <person name="Igarashi K."/>
            <person name="Jurgens J.A."/>
            <person name="Kallen N."/>
            <person name="Kersten P."/>
            <person name="Kohler A."/>
            <person name="Kuees U."/>
            <person name="Kumar T.K.A."/>
            <person name="Kuo A."/>
            <person name="LaButti K."/>
            <person name="Larrondo L.F."/>
            <person name="Lindquist E."/>
            <person name="Ling A."/>
            <person name="Lombard V."/>
            <person name="Lucas S."/>
            <person name="Lundell T."/>
            <person name="Martin R."/>
            <person name="McLaughlin D.J."/>
            <person name="Morgenstern I."/>
            <person name="Morin E."/>
            <person name="Murat C."/>
            <person name="Nagy L.G."/>
            <person name="Nolan M."/>
            <person name="Ohm R.A."/>
            <person name="Patyshakuliyeva A."/>
            <person name="Rokas A."/>
            <person name="Ruiz-Duenas F.J."/>
            <person name="Sabat G."/>
            <person name="Salamov A."/>
            <person name="Samejima M."/>
            <person name="Schmutz J."/>
            <person name="Slot J.C."/>
            <person name="St John F."/>
            <person name="Stenlid J."/>
            <person name="Sun H."/>
            <person name="Sun S."/>
            <person name="Syed K."/>
            <person name="Tsang A."/>
            <person name="Wiebenga A."/>
            <person name="Young D."/>
            <person name="Pisabarro A."/>
            <person name="Eastwood D.C."/>
            <person name="Martin F."/>
            <person name="Cullen D."/>
            <person name="Grigoriev I.V."/>
            <person name="Hibbett D.S."/>
        </authorList>
    </citation>
    <scope>NUCLEOTIDE SEQUENCE</scope>
    <source>
        <strain evidence="3">FP-58527</strain>
    </source>
</reference>
<dbReference type="Proteomes" id="UP000015241">
    <property type="component" value="Unassembled WGS sequence"/>
</dbReference>
<dbReference type="GO" id="GO:0004672">
    <property type="term" value="F:protein kinase activity"/>
    <property type="evidence" value="ECO:0007669"/>
    <property type="project" value="InterPro"/>
</dbReference>
<organism evidence="2 3">
    <name type="scientific">Fomitopsis schrenkii</name>
    <name type="common">Brown rot fungus</name>
    <dbReference type="NCBI Taxonomy" id="2126942"/>
    <lineage>
        <taxon>Eukaryota</taxon>
        <taxon>Fungi</taxon>
        <taxon>Dikarya</taxon>
        <taxon>Basidiomycota</taxon>
        <taxon>Agaricomycotina</taxon>
        <taxon>Agaricomycetes</taxon>
        <taxon>Polyporales</taxon>
        <taxon>Fomitopsis</taxon>
    </lineage>
</organism>
<dbReference type="InterPro" id="IPR000719">
    <property type="entry name" value="Prot_kinase_dom"/>
</dbReference>
<dbReference type="OrthoDB" id="5987198at2759"/>
<dbReference type="STRING" id="743788.S8EHN1"/>
<dbReference type="AlphaFoldDB" id="S8EHN1"/>
<dbReference type="InParanoid" id="S8EHN1"/>
<dbReference type="PROSITE" id="PS50011">
    <property type="entry name" value="PROTEIN_KINASE_DOM"/>
    <property type="match status" value="1"/>
</dbReference>
<evidence type="ECO:0000259" key="1">
    <source>
        <dbReference type="PROSITE" id="PS50011"/>
    </source>
</evidence>
<feature type="domain" description="Protein kinase" evidence="1">
    <location>
        <begin position="56"/>
        <end position="369"/>
    </location>
</feature>
<evidence type="ECO:0000313" key="3">
    <source>
        <dbReference type="Proteomes" id="UP000015241"/>
    </source>
</evidence>
<sequence>MTAVPLSADITAEERAEWGELIEYERYWRDRQPWLQEHGYMLRPRYRPGWEPPGVIAFREDTHWSLVPTILDAKRMKDGLFVTLKKIETDVHPFEVEIGHFLSSEQVTSNPRNHCVRILDTLQDPIEPNVVIIVMPYLRKFYKPPFLTFGEAISCFRQLIQGLRVMHENHVAHRSDISVANIMMDAAAMFPAMWHPSAQNMKYDYSGTAKYFNRTERPPKYYYIDFGLSRKYDPKDGPPQELPIIGGDKSVPEFQGEGYDRPADPFRTDIYYLGNIMRTQFVGVYRGFEFMQHLVADMVQDDPAKRPPIEEVETRFEESVSTLSHWKLRSRLVGKREDLLLRGIYGIGHIVRTAKYLIKRLPPVPSPSS</sequence>
<proteinExistence type="predicted"/>
<dbReference type="SMART" id="SM00220">
    <property type="entry name" value="S_TKc"/>
    <property type="match status" value="1"/>
</dbReference>
<dbReference type="InterPro" id="IPR011009">
    <property type="entry name" value="Kinase-like_dom_sf"/>
</dbReference>
<protein>
    <recommendedName>
        <fullName evidence="1">Protein kinase domain-containing protein</fullName>
    </recommendedName>
</protein>
<dbReference type="CDD" id="cd00180">
    <property type="entry name" value="PKc"/>
    <property type="match status" value="1"/>
</dbReference>
<dbReference type="EMBL" id="KE504126">
    <property type="protein sequence ID" value="EPT04677.1"/>
    <property type="molecule type" value="Genomic_DNA"/>
</dbReference>
<accession>S8EHN1</accession>
<dbReference type="eggNOG" id="ENOG502SIC4">
    <property type="taxonomic scope" value="Eukaryota"/>
</dbReference>
<gene>
    <name evidence="2" type="ORF">FOMPIDRAFT_1013999</name>
</gene>
<dbReference type="SUPFAM" id="SSF56112">
    <property type="entry name" value="Protein kinase-like (PK-like)"/>
    <property type="match status" value="1"/>
</dbReference>
<evidence type="ECO:0000313" key="2">
    <source>
        <dbReference type="EMBL" id="EPT04677.1"/>
    </source>
</evidence>